<keyword evidence="4" id="KW-1133">Transmembrane helix</keyword>
<evidence type="ECO:0000256" key="3">
    <source>
        <dbReference type="RuleBase" id="RU000672"/>
    </source>
</evidence>
<dbReference type="Pfam" id="PF01179">
    <property type="entry name" value="Cu_amine_oxid"/>
    <property type="match status" value="1"/>
</dbReference>
<reference evidence="7" key="1">
    <citation type="submission" date="2025-08" db="UniProtKB">
        <authorList>
            <consortium name="RefSeq"/>
        </authorList>
    </citation>
    <scope>IDENTIFICATION</scope>
    <source>
        <tissue evidence="7">Leaf</tissue>
    </source>
</reference>
<dbReference type="Gene3D" id="2.70.98.20">
    <property type="entry name" value="Copper amine oxidase, catalytic domain"/>
    <property type="match status" value="1"/>
</dbReference>
<dbReference type="GO" id="GO:0009308">
    <property type="term" value="P:amine metabolic process"/>
    <property type="evidence" value="ECO:0007669"/>
    <property type="project" value="UniProtKB-UniRule"/>
</dbReference>
<keyword evidence="3" id="KW-0479">Metal-binding</keyword>
<keyword evidence="4" id="KW-0472">Membrane</keyword>
<dbReference type="InterPro" id="IPR000269">
    <property type="entry name" value="Cu_amine_oxidase"/>
</dbReference>
<keyword evidence="1 3" id="KW-0801">TPQ</keyword>
<feature type="active site" description="Schiff-base intermediate with substrate; via topaquinone" evidence="1">
    <location>
        <position position="125"/>
    </location>
</feature>
<keyword evidence="4" id="KW-0812">Transmembrane</keyword>
<keyword evidence="3" id="KW-0186">Copper</keyword>
<dbReference type="InterPro" id="IPR015798">
    <property type="entry name" value="Cu_amine_oxidase_C"/>
</dbReference>
<feature type="active site" description="Proton acceptor" evidence="1">
    <location>
        <position position="37"/>
    </location>
</feature>
<evidence type="ECO:0000256" key="2">
    <source>
        <dbReference type="PIRSR" id="PIRSR600269-51"/>
    </source>
</evidence>
<sequence length="212" mass="23795">MDVNKYRQVLYEGHFSEIFIPYMDPISDDWYSITYLDCGDFGCGQSAVSLEPYTDCPANAGFMDGVLASQDGTPTKVSNVMCIFEKYAGNIMWRHTEAEIPGLKITEVRPDVSLVVRLVTTMGNYDYIVDYEFKPSGSIKVGDLKFGVAYDELVGCQGGDLSLRGRSPVMRRRTRGRIAVVLWLACLGFPVVQVGERGRLGRRPLWREDRAP</sequence>
<evidence type="ECO:0000256" key="1">
    <source>
        <dbReference type="PIRSR" id="PIRSR600269-50"/>
    </source>
</evidence>
<feature type="domain" description="Copper amine oxidase catalytic" evidence="5">
    <location>
        <begin position="6"/>
        <end position="141"/>
    </location>
</feature>
<keyword evidence="3" id="KW-0560">Oxidoreductase</keyword>
<dbReference type="AlphaFoldDB" id="A0A9W3CXJ4"/>
<dbReference type="InterPro" id="IPR049948">
    <property type="entry name" value="Cu_Am_ox_TPQ-bd"/>
</dbReference>
<dbReference type="PANTHER" id="PTHR10638:SF87">
    <property type="entry name" value="AMINE OXIDASE [COPPER-CONTAINING] ALPHA 2, PEROXISOMAL-RELATED"/>
    <property type="match status" value="1"/>
</dbReference>
<evidence type="ECO:0000256" key="4">
    <source>
        <dbReference type="SAM" id="Phobius"/>
    </source>
</evidence>
<evidence type="ECO:0000313" key="7">
    <source>
        <dbReference type="RefSeq" id="XP_056856199.1"/>
    </source>
</evidence>
<keyword evidence="6" id="KW-1185">Reference proteome</keyword>
<comment type="cofactor">
    <cofactor evidence="3">
        <name>Cu cation</name>
        <dbReference type="ChEBI" id="CHEBI:23378"/>
    </cofactor>
    <text evidence="3">Contains 1 topaquinone per subunit.</text>
</comment>
<dbReference type="GeneID" id="130505618"/>
<dbReference type="SUPFAM" id="SSF49998">
    <property type="entry name" value="Amine oxidase catalytic domain"/>
    <property type="match status" value="1"/>
</dbReference>
<dbReference type="OrthoDB" id="1923381at2759"/>
<proteinExistence type="inferred from homology"/>
<organism evidence="6 7">
    <name type="scientific">Raphanus sativus</name>
    <name type="common">Radish</name>
    <name type="synonym">Raphanus raphanistrum var. sativus</name>
    <dbReference type="NCBI Taxonomy" id="3726"/>
    <lineage>
        <taxon>Eukaryota</taxon>
        <taxon>Viridiplantae</taxon>
        <taxon>Streptophyta</taxon>
        <taxon>Embryophyta</taxon>
        <taxon>Tracheophyta</taxon>
        <taxon>Spermatophyta</taxon>
        <taxon>Magnoliopsida</taxon>
        <taxon>eudicotyledons</taxon>
        <taxon>Gunneridae</taxon>
        <taxon>Pentapetalae</taxon>
        <taxon>rosids</taxon>
        <taxon>malvids</taxon>
        <taxon>Brassicales</taxon>
        <taxon>Brassicaceae</taxon>
        <taxon>Brassiceae</taxon>
        <taxon>Raphanus</taxon>
    </lineage>
</organism>
<dbReference type="GO" id="GO:0008131">
    <property type="term" value="F:primary methylamine oxidase activity"/>
    <property type="evidence" value="ECO:0007669"/>
    <property type="project" value="InterPro"/>
</dbReference>
<dbReference type="PROSITE" id="PS01164">
    <property type="entry name" value="COPPER_AMINE_OXID_1"/>
    <property type="match status" value="1"/>
</dbReference>
<dbReference type="InterPro" id="IPR036460">
    <property type="entry name" value="Cu_amine_oxidase_C_sf"/>
</dbReference>
<dbReference type="KEGG" id="rsz:130505618"/>
<evidence type="ECO:0000259" key="5">
    <source>
        <dbReference type="Pfam" id="PF01179"/>
    </source>
</evidence>
<protein>
    <recommendedName>
        <fullName evidence="3">Amine oxidase</fullName>
        <ecNumber evidence="3">1.4.3.-</ecNumber>
    </recommendedName>
</protein>
<dbReference type="GO" id="GO:0009753">
    <property type="term" value="P:response to jasmonic acid"/>
    <property type="evidence" value="ECO:0007669"/>
    <property type="project" value="UniProtKB-ARBA"/>
</dbReference>
<comment type="PTM">
    <text evidence="2 3">Topaquinone (TPQ) is generated by copper-dependent autoxidation of a specific tyrosyl residue.</text>
</comment>
<comment type="similarity">
    <text evidence="3">Belongs to the copper/topaquinone oxidase family.</text>
</comment>
<evidence type="ECO:0000313" key="6">
    <source>
        <dbReference type="Proteomes" id="UP000504610"/>
    </source>
</evidence>
<dbReference type="EC" id="1.4.3.-" evidence="3"/>
<accession>A0A9W3CXJ4</accession>
<gene>
    <name evidence="7" type="primary">LOC130505618</name>
</gene>
<name>A0A9W3CXJ4_RAPSA</name>
<feature type="modified residue" description="2',4',5'-topaquinone" evidence="2">
    <location>
        <position position="125"/>
    </location>
</feature>
<dbReference type="PANTHER" id="PTHR10638">
    <property type="entry name" value="COPPER AMINE OXIDASE"/>
    <property type="match status" value="1"/>
</dbReference>
<dbReference type="GO" id="GO:0048038">
    <property type="term" value="F:quinone binding"/>
    <property type="evidence" value="ECO:0007669"/>
    <property type="project" value="InterPro"/>
</dbReference>
<feature type="transmembrane region" description="Helical" evidence="4">
    <location>
        <begin position="176"/>
        <end position="195"/>
    </location>
</feature>
<dbReference type="Proteomes" id="UP000504610">
    <property type="component" value="Unplaced"/>
</dbReference>
<dbReference type="GO" id="GO:0005507">
    <property type="term" value="F:copper ion binding"/>
    <property type="evidence" value="ECO:0007669"/>
    <property type="project" value="InterPro"/>
</dbReference>
<dbReference type="RefSeq" id="XP_056856199.1">
    <property type="nucleotide sequence ID" value="XM_057000219.1"/>
</dbReference>